<evidence type="ECO:0000313" key="14">
    <source>
        <dbReference type="Proteomes" id="UP001163687"/>
    </source>
</evidence>
<dbReference type="PANTHER" id="PTHR10285">
    <property type="entry name" value="URIDINE KINASE"/>
    <property type="match status" value="1"/>
</dbReference>
<keyword evidence="7" id="KW-0547">Nucleotide-binding</keyword>
<evidence type="ECO:0000259" key="12">
    <source>
        <dbReference type="Pfam" id="PF00485"/>
    </source>
</evidence>
<evidence type="ECO:0000313" key="13">
    <source>
        <dbReference type="EMBL" id="BDG59097.1"/>
    </source>
</evidence>
<name>A0AA35CKB9_9FIRM</name>
<dbReference type="EC" id="2.7.1.19" evidence="3 11"/>
<evidence type="ECO:0000256" key="4">
    <source>
        <dbReference type="ARBA" id="ARBA00022531"/>
    </source>
</evidence>
<organism evidence="13 14">
    <name type="scientific">Caldinitratiruptor microaerophilus</name>
    <dbReference type="NCBI Taxonomy" id="671077"/>
    <lineage>
        <taxon>Bacteria</taxon>
        <taxon>Bacillati</taxon>
        <taxon>Bacillota</taxon>
        <taxon>Clostridia</taxon>
        <taxon>Eubacteriales</taxon>
        <taxon>Symbiobacteriaceae</taxon>
        <taxon>Caldinitratiruptor</taxon>
    </lineage>
</organism>
<evidence type="ECO:0000256" key="9">
    <source>
        <dbReference type="ARBA" id="ARBA00022840"/>
    </source>
</evidence>
<keyword evidence="8" id="KW-0418">Kinase</keyword>
<comment type="catalytic activity">
    <reaction evidence="10 11">
        <text>D-ribulose 5-phosphate + ATP = D-ribulose 1,5-bisphosphate + ADP + H(+)</text>
        <dbReference type="Rhea" id="RHEA:19365"/>
        <dbReference type="ChEBI" id="CHEBI:15378"/>
        <dbReference type="ChEBI" id="CHEBI:30616"/>
        <dbReference type="ChEBI" id="CHEBI:57870"/>
        <dbReference type="ChEBI" id="CHEBI:58121"/>
        <dbReference type="ChEBI" id="CHEBI:456216"/>
        <dbReference type="EC" id="2.7.1.19"/>
    </reaction>
</comment>
<protein>
    <recommendedName>
        <fullName evidence="3 11">Phosphoribulokinase</fullName>
        <ecNumber evidence="3 11">2.7.1.19</ecNumber>
    </recommendedName>
</protein>
<evidence type="ECO:0000256" key="7">
    <source>
        <dbReference type="ARBA" id="ARBA00022741"/>
    </source>
</evidence>
<keyword evidence="9" id="KW-0067">ATP-binding</keyword>
<dbReference type="KEGG" id="cmic:caldi_01870"/>
<evidence type="ECO:0000256" key="1">
    <source>
        <dbReference type="ARBA" id="ARBA00005215"/>
    </source>
</evidence>
<dbReference type="InterPro" id="IPR027417">
    <property type="entry name" value="P-loop_NTPase"/>
</dbReference>
<evidence type="ECO:0000256" key="3">
    <source>
        <dbReference type="ARBA" id="ARBA00012042"/>
    </source>
</evidence>
<gene>
    <name evidence="13" type="ORF">caldi_01870</name>
</gene>
<keyword evidence="4" id="KW-0602">Photosynthesis</keyword>
<dbReference type="NCBIfam" id="NF005655">
    <property type="entry name" value="PRK07429.1"/>
    <property type="match status" value="1"/>
</dbReference>
<dbReference type="PRINTS" id="PR00478">
    <property type="entry name" value="PHRIBLKINASE"/>
</dbReference>
<evidence type="ECO:0000256" key="10">
    <source>
        <dbReference type="ARBA" id="ARBA00047663"/>
    </source>
</evidence>
<evidence type="ECO:0000256" key="2">
    <source>
        <dbReference type="ARBA" id="ARBA00009719"/>
    </source>
</evidence>
<keyword evidence="14" id="KW-1185">Reference proteome</keyword>
<dbReference type="InterPro" id="IPR006082">
    <property type="entry name" value="PRK"/>
</dbReference>
<dbReference type="Proteomes" id="UP001163687">
    <property type="component" value="Chromosome"/>
</dbReference>
<evidence type="ECO:0000256" key="5">
    <source>
        <dbReference type="ARBA" id="ARBA00022567"/>
    </source>
</evidence>
<evidence type="ECO:0000256" key="8">
    <source>
        <dbReference type="ARBA" id="ARBA00022777"/>
    </source>
</evidence>
<dbReference type="Gene3D" id="3.40.50.300">
    <property type="entry name" value="P-loop containing nucleotide triphosphate hydrolases"/>
    <property type="match status" value="1"/>
</dbReference>
<dbReference type="GO" id="GO:0008974">
    <property type="term" value="F:phosphoribulokinase activity"/>
    <property type="evidence" value="ECO:0007669"/>
    <property type="project" value="UniProtKB-EC"/>
</dbReference>
<dbReference type="GO" id="GO:0019253">
    <property type="term" value="P:reductive pentose-phosphate cycle"/>
    <property type="evidence" value="ECO:0007669"/>
    <property type="project" value="UniProtKB-KW"/>
</dbReference>
<accession>A0AA35CKB9</accession>
<evidence type="ECO:0000256" key="11">
    <source>
        <dbReference type="RuleBase" id="RU004082"/>
    </source>
</evidence>
<dbReference type="AlphaFoldDB" id="A0AA35CKB9"/>
<dbReference type="Pfam" id="PF00485">
    <property type="entry name" value="PRK"/>
    <property type="match status" value="1"/>
</dbReference>
<dbReference type="RefSeq" id="WP_264843213.1">
    <property type="nucleotide sequence ID" value="NZ_AP025628.1"/>
</dbReference>
<keyword evidence="5" id="KW-0113">Calvin cycle</keyword>
<dbReference type="SUPFAM" id="SSF52540">
    <property type="entry name" value="P-loop containing nucleoside triphosphate hydrolases"/>
    <property type="match status" value="1"/>
</dbReference>
<comment type="similarity">
    <text evidence="2 11">Belongs to the phosphoribulokinase family.</text>
</comment>
<evidence type="ECO:0000256" key="6">
    <source>
        <dbReference type="ARBA" id="ARBA00022679"/>
    </source>
</evidence>
<sequence>MARTSVILVGIAGDSGAGKSTFAEALRQRLGRARTTVVGLDDYHLLDREERKRLGVTALHPKANNFGLLVDHVWQLRQGRSVLKPVYDHQTGTFGRPERVVPRDVVLLEGLHPFLMVLLRELLDFKIYYDTHRDLRVRWKVQRDAAERGYTEEEVRREIERRRPDVERYVEPQRRHADLLIRLLPGGRGDDGVRVCLLEPARAPSRVVRWVALAARFGLLGAAPVYDRLHGRAFHGVDLADPVPAAAAAAVLEMADVPTGAGDALNGGDLTPVEFTQTLVAGVVRTLADGAEIPRTSEPHLTVQVS</sequence>
<dbReference type="PROSITE" id="PS00567">
    <property type="entry name" value="PHOSPHORIBULOKINASE"/>
    <property type="match status" value="1"/>
</dbReference>
<keyword evidence="6" id="KW-0808">Transferase</keyword>
<dbReference type="GO" id="GO:0005524">
    <property type="term" value="F:ATP binding"/>
    <property type="evidence" value="ECO:0007669"/>
    <property type="project" value="UniProtKB-KW"/>
</dbReference>
<dbReference type="InterPro" id="IPR006083">
    <property type="entry name" value="PRK/URK"/>
</dbReference>
<dbReference type="EMBL" id="AP025628">
    <property type="protein sequence ID" value="BDG59097.1"/>
    <property type="molecule type" value="Genomic_DNA"/>
</dbReference>
<reference evidence="13" key="1">
    <citation type="submission" date="2022-03" db="EMBL/GenBank/DDBJ databases">
        <title>Complete genome sequence of Caldinitratiruptor microaerophilus.</title>
        <authorList>
            <person name="Mukaiyama R."/>
            <person name="Nishiyama T."/>
            <person name="Ueda K."/>
        </authorList>
    </citation>
    <scope>NUCLEOTIDE SEQUENCE</scope>
    <source>
        <strain evidence="13">JCM 16183</strain>
    </source>
</reference>
<comment type="pathway">
    <text evidence="1">Carbohydrate biosynthesis; Calvin cycle.</text>
</comment>
<feature type="domain" description="Phosphoribulokinase/uridine kinase" evidence="12">
    <location>
        <begin position="9"/>
        <end position="185"/>
    </location>
</feature>
<proteinExistence type="inferred from homology"/>